<evidence type="ECO:0000256" key="3">
    <source>
        <dbReference type="ARBA" id="ARBA00004370"/>
    </source>
</evidence>
<feature type="region of interest" description="Disordered" evidence="19">
    <location>
        <begin position="40"/>
        <end position="65"/>
    </location>
</feature>
<dbReference type="GO" id="GO:0046512">
    <property type="term" value="P:sphingosine biosynthetic process"/>
    <property type="evidence" value="ECO:0007669"/>
    <property type="project" value="TreeGrafter"/>
</dbReference>
<keyword evidence="11 18" id="KW-0663">Pyridoxal phosphate</keyword>
<evidence type="ECO:0000256" key="17">
    <source>
        <dbReference type="ARBA" id="ARBA00048528"/>
    </source>
</evidence>
<evidence type="ECO:0000256" key="5">
    <source>
        <dbReference type="ARBA" id="ARBA00004991"/>
    </source>
</evidence>
<dbReference type="Gene3D" id="3.40.640.10">
    <property type="entry name" value="Type I PLP-dependent aspartate aminotransferase-like (Major domain)"/>
    <property type="match status" value="1"/>
</dbReference>
<comment type="cofactor">
    <cofactor evidence="1 18">
        <name>pyridoxal 5'-phosphate</name>
        <dbReference type="ChEBI" id="CHEBI:597326"/>
    </cofactor>
</comment>
<evidence type="ECO:0000256" key="8">
    <source>
        <dbReference type="ARBA" id="ARBA00022679"/>
    </source>
</evidence>
<keyword evidence="16" id="KW-0012">Acyltransferase</keyword>
<dbReference type="SUPFAM" id="SSF53383">
    <property type="entry name" value="PLP-dependent transferases"/>
    <property type="match status" value="1"/>
</dbReference>
<feature type="domain" description="Aminotransferase class I/classII large" evidence="20">
    <location>
        <begin position="169"/>
        <end position="528"/>
    </location>
</feature>
<keyword evidence="9" id="KW-0812">Transmembrane</keyword>
<dbReference type="GO" id="GO:0016020">
    <property type="term" value="C:membrane"/>
    <property type="evidence" value="ECO:0007669"/>
    <property type="project" value="UniProtKB-SubCell"/>
</dbReference>
<comment type="pathway">
    <text evidence="5">Sphingolipid metabolism.</text>
</comment>
<protein>
    <recommendedName>
        <fullName evidence="7">serine C-palmitoyltransferase</fullName>
        <ecNumber evidence="7">2.3.1.50</ecNumber>
    </recommendedName>
</protein>
<keyword evidence="12" id="KW-0746">Sphingolipid metabolism</keyword>
<keyword evidence="15" id="KW-0472">Membrane</keyword>
<dbReference type="CDD" id="cd06454">
    <property type="entry name" value="KBL_like"/>
    <property type="match status" value="1"/>
</dbReference>
<accession>A0AA35RQ08</accession>
<evidence type="ECO:0000256" key="15">
    <source>
        <dbReference type="ARBA" id="ARBA00023136"/>
    </source>
</evidence>
<evidence type="ECO:0000313" key="22">
    <source>
        <dbReference type="Proteomes" id="UP001174909"/>
    </source>
</evidence>
<evidence type="ECO:0000256" key="7">
    <source>
        <dbReference type="ARBA" id="ARBA00013220"/>
    </source>
</evidence>
<evidence type="ECO:0000256" key="12">
    <source>
        <dbReference type="ARBA" id="ARBA00022919"/>
    </source>
</evidence>
<reference evidence="21" key="1">
    <citation type="submission" date="2023-03" db="EMBL/GenBank/DDBJ databases">
        <authorList>
            <person name="Steffen K."/>
            <person name="Cardenas P."/>
        </authorList>
    </citation>
    <scope>NUCLEOTIDE SEQUENCE</scope>
</reference>
<evidence type="ECO:0000313" key="21">
    <source>
        <dbReference type="EMBL" id="CAI8015613.1"/>
    </source>
</evidence>
<comment type="catalytic activity">
    <reaction evidence="17">
        <text>L-serine + hexadecanoyl-CoA + H(+) = 3-oxosphinganine + CO2 + CoA</text>
        <dbReference type="Rhea" id="RHEA:14761"/>
        <dbReference type="ChEBI" id="CHEBI:15378"/>
        <dbReference type="ChEBI" id="CHEBI:16526"/>
        <dbReference type="ChEBI" id="CHEBI:33384"/>
        <dbReference type="ChEBI" id="CHEBI:57287"/>
        <dbReference type="ChEBI" id="CHEBI:57379"/>
        <dbReference type="ChEBI" id="CHEBI:58299"/>
        <dbReference type="EC" id="2.3.1.50"/>
    </reaction>
</comment>
<dbReference type="PANTHER" id="PTHR13693:SF3">
    <property type="entry name" value="LD36009P"/>
    <property type="match status" value="1"/>
</dbReference>
<evidence type="ECO:0000256" key="10">
    <source>
        <dbReference type="ARBA" id="ARBA00022824"/>
    </source>
</evidence>
<evidence type="ECO:0000256" key="16">
    <source>
        <dbReference type="ARBA" id="ARBA00023315"/>
    </source>
</evidence>
<dbReference type="Gene3D" id="3.90.1150.10">
    <property type="entry name" value="Aspartate Aminotransferase, domain 1"/>
    <property type="match status" value="1"/>
</dbReference>
<evidence type="ECO:0000256" key="6">
    <source>
        <dbReference type="ARBA" id="ARBA00008392"/>
    </source>
</evidence>
<evidence type="ECO:0000256" key="11">
    <source>
        <dbReference type="ARBA" id="ARBA00022898"/>
    </source>
</evidence>
<dbReference type="GO" id="GO:0017059">
    <property type="term" value="C:serine palmitoyltransferase complex"/>
    <property type="evidence" value="ECO:0007669"/>
    <property type="project" value="TreeGrafter"/>
</dbReference>
<proteinExistence type="inferred from homology"/>
<evidence type="ECO:0000256" key="19">
    <source>
        <dbReference type="SAM" id="MobiDB-lite"/>
    </source>
</evidence>
<dbReference type="InterPro" id="IPR001917">
    <property type="entry name" value="Aminotrans_II_pyridoxalP_BS"/>
</dbReference>
<dbReference type="InterPro" id="IPR004839">
    <property type="entry name" value="Aminotransferase_I/II_large"/>
</dbReference>
<dbReference type="GO" id="GO:0046513">
    <property type="term" value="P:ceramide biosynthetic process"/>
    <property type="evidence" value="ECO:0007669"/>
    <property type="project" value="TreeGrafter"/>
</dbReference>
<dbReference type="Pfam" id="PF00155">
    <property type="entry name" value="Aminotran_1_2"/>
    <property type="match status" value="1"/>
</dbReference>
<gene>
    <name evidence="21" type="ORF">GBAR_LOCUS9639</name>
</gene>
<organism evidence="21 22">
    <name type="scientific">Geodia barretti</name>
    <name type="common">Barrett's horny sponge</name>
    <dbReference type="NCBI Taxonomy" id="519541"/>
    <lineage>
        <taxon>Eukaryota</taxon>
        <taxon>Metazoa</taxon>
        <taxon>Porifera</taxon>
        <taxon>Demospongiae</taxon>
        <taxon>Heteroscleromorpha</taxon>
        <taxon>Tetractinellida</taxon>
        <taxon>Astrophorina</taxon>
        <taxon>Geodiidae</taxon>
        <taxon>Geodia</taxon>
    </lineage>
</organism>
<evidence type="ECO:0000259" key="20">
    <source>
        <dbReference type="Pfam" id="PF00155"/>
    </source>
</evidence>
<keyword evidence="14" id="KW-0443">Lipid metabolism</keyword>
<evidence type="ECO:0000256" key="1">
    <source>
        <dbReference type="ARBA" id="ARBA00001933"/>
    </source>
</evidence>
<keyword evidence="10" id="KW-0256">Endoplasmic reticulum</keyword>
<keyword evidence="22" id="KW-1185">Reference proteome</keyword>
<dbReference type="GO" id="GO:0030170">
    <property type="term" value="F:pyridoxal phosphate binding"/>
    <property type="evidence" value="ECO:0007669"/>
    <property type="project" value="InterPro"/>
</dbReference>
<evidence type="ECO:0000256" key="13">
    <source>
        <dbReference type="ARBA" id="ARBA00022989"/>
    </source>
</evidence>
<dbReference type="EC" id="2.3.1.50" evidence="7"/>
<dbReference type="InterPro" id="IPR015421">
    <property type="entry name" value="PyrdxlP-dep_Trfase_major"/>
</dbReference>
<comment type="pathway">
    <text evidence="4">Lipid metabolism; sphingolipid metabolism.</text>
</comment>
<dbReference type="EMBL" id="CASHTH010001462">
    <property type="protein sequence ID" value="CAI8015613.1"/>
    <property type="molecule type" value="Genomic_DNA"/>
</dbReference>
<dbReference type="PANTHER" id="PTHR13693">
    <property type="entry name" value="CLASS II AMINOTRANSFERASE/8-AMINO-7-OXONONANOATE SYNTHASE"/>
    <property type="match status" value="1"/>
</dbReference>
<name>A0AA35RQ08_GEOBA</name>
<dbReference type="GO" id="GO:0005783">
    <property type="term" value="C:endoplasmic reticulum"/>
    <property type="evidence" value="ECO:0007669"/>
    <property type="project" value="UniProtKB-SubCell"/>
</dbReference>
<dbReference type="Proteomes" id="UP001174909">
    <property type="component" value="Unassembled WGS sequence"/>
</dbReference>
<keyword evidence="13" id="KW-1133">Transmembrane helix</keyword>
<dbReference type="FunFam" id="3.40.640.10:FF:000047">
    <property type="entry name" value="serine palmitoyltransferase 2 isoform X1"/>
    <property type="match status" value="1"/>
</dbReference>
<dbReference type="InterPro" id="IPR050087">
    <property type="entry name" value="AON_synthase_class-II"/>
</dbReference>
<evidence type="ECO:0000256" key="9">
    <source>
        <dbReference type="ARBA" id="ARBA00022692"/>
    </source>
</evidence>
<dbReference type="GO" id="GO:0004758">
    <property type="term" value="F:serine C-palmitoyltransferase activity"/>
    <property type="evidence" value="ECO:0007669"/>
    <property type="project" value="UniProtKB-EC"/>
</dbReference>
<evidence type="ECO:0000256" key="4">
    <source>
        <dbReference type="ARBA" id="ARBA00004760"/>
    </source>
</evidence>
<dbReference type="InterPro" id="IPR015424">
    <property type="entry name" value="PyrdxlP-dep_Trfase"/>
</dbReference>
<keyword evidence="8" id="KW-0808">Transferase</keyword>
<comment type="caution">
    <text evidence="21">The sequence shown here is derived from an EMBL/GenBank/DDBJ whole genome shotgun (WGS) entry which is preliminary data.</text>
</comment>
<sequence>MRIIISACSVVRDPRATPKPLLQQSSWSSLWHLEAETSEAMSNGSAGSRPPDMTNPGRPRAQESFPEPPLMKAVFTHLSYGILILLGHVCDFLRKLGMKRDPYTEALKNEDLFKMNLDFEMFFTRNIYRRIRDCWNRPIASAPGAYTDLVDRVSDDCNWTFRYTGTKTNCLNLGSYNYLGFAENTGPCADAAYQSTLDYGAGTCSPARELGTLDVHKKLEALVARFVGKPAALVFGMGFATNSMNIPALMGKGCLIVSNELNHASIVTGAKLSGATVKVFKHNSVKSLEAILRRAVTDGQPRTHRPWRKILILVEGVYSMEGSLAPLPEIVQLKKKYKAYVYLDEAHSIGAMGPTGRGVCEYWGVDPADIDIMMGTFTKSFGAAGGYIAANQDVINYLRGASHSTTYATSVPAPVAQQIITSMTIIMGDDGTKEGEKRVAQLLDNSRYFRQRLTEMNFIVYGNEDSPVVPILLYEPGKVTSFSRELLKKKIAVVVVGFPATSIVEARARICLSASHTRDMLDYALKEINEVGDLLLLKK</sequence>
<evidence type="ECO:0000256" key="14">
    <source>
        <dbReference type="ARBA" id="ARBA00023098"/>
    </source>
</evidence>
<comment type="subcellular location">
    <subcellularLocation>
        <location evidence="2">Endoplasmic reticulum</location>
    </subcellularLocation>
    <subcellularLocation>
        <location evidence="3">Membrane</location>
    </subcellularLocation>
</comment>
<dbReference type="PROSITE" id="PS00599">
    <property type="entry name" value="AA_TRANSFER_CLASS_2"/>
    <property type="match status" value="1"/>
</dbReference>
<dbReference type="InterPro" id="IPR015422">
    <property type="entry name" value="PyrdxlP-dep_Trfase_small"/>
</dbReference>
<evidence type="ECO:0000256" key="2">
    <source>
        <dbReference type="ARBA" id="ARBA00004240"/>
    </source>
</evidence>
<dbReference type="AlphaFoldDB" id="A0AA35RQ08"/>
<comment type="similarity">
    <text evidence="6 18">Belongs to the class-II pyridoxal-phosphate-dependent aminotransferase family.</text>
</comment>
<evidence type="ECO:0000256" key="18">
    <source>
        <dbReference type="RuleBase" id="RU003693"/>
    </source>
</evidence>